<sequence length="289" mass="33475">MDHLKVLDLSNNMCSYVDENSFNGNKLLQTLNLSNNLLGFTNSVFGKKSNISLFRNLSKLQILNLSQNRIKYLHRNVFLGLSQLKSLDISDNGIRKWGFKMRHMKHLDDINLSGNRIRYIQQDYGYNKCDNLLSDDDNFEFDAFISYANEDRNFVTTELIRHLEDQGGCKLCLHERDFEIGKPIAASIANAVNTSKKTIIILSEHFLKSDWCIFEFNMARMESLCSRNGRDVVFVILYGHIKMSNVPLEIMELMSTNTYKEYTTDQHGNILFWEKNEPKCQSAVTVQLE</sequence>
<dbReference type="InterPro" id="IPR003591">
    <property type="entry name" value="Leu-rich_rpt_typical-subtyp"/>
</dbReference>
<dbReference type="SUPFAM" id="SSF52200">
    <property type="entry name" value="Toll/Interleukin receptor TIR domain"/>
    <property type="match status" value="1"/>
</dbReference>
<gene>
    <name evidence="12" type="ORF">KUTeg_021362</name>
</gene>
<dbReference type="Pfam" id="PF01582">
    <property type="entry name" value="TIR"/>
    <property type="match status" value="1"/>
</dbReference>
<dbReference type="Proteomes" id="UP001217089">
    <property type="component" value="Unassembled WGS sequence"/>
</dbReference>
<comment type="subcellular location">
    <subcellularLocation>
        <location evidence="1">Membrane</location>
        <topology evidence="1">Single-pass membrane protein</topology>
    </subcellularLocation>
</comment>
<dbReference type="PANTHER" id="PTHR24365">
    <property type="entry name" value="TOLL-LIKE RECEPTOR"/>
    <property type="match status" value="1"/>
</dbReference>
<feature type="domain" description="TIR" evidence="11">
    <location>
        <begin position="139"/>
        <end position="289"/>
    </location>
</feature>
<keyword evidence="4" id="KW-0812">Transmembrane</keyword>
<keyword evidence="13" id="KW-1185">Reference proteome</keyword>
<keyword evidence="7" id="KW-1133">Transmembrane helix</keyword>
<evidence type="ECO:0000313" key="12">
    <source>
        <dbReference type="EMBL" id="KAJ8302375.1"/>
    </source>
</evidence>
<evidence type="ECO:0000313" key="13">
    <source>
        <dbReference type="Proteomes" id="UP001217089"/>
    </source>
</evidence>
<evidence type="ECO:0000256" key="10">
    <source>
        <dbReference type="ARBA" id="ARBA00023180"/>
    </source>
</evidence>
<keyword evidence="3" id="KW-0433">Leucine-rich repeat</keyword>
<evidence type="ECO:0000256" key="9">
    <source>
        <dbReference type="ARBA" id="ARBA00023170"/>
    </source>
</evidence>
<keyword evidence="8" id="KW-0472">Membrane</keyword>
<dbReference type="InterPro" id="IPR032675">
    <property type="entry name" value="LRR_dom_sf"/>
</dbReference>
<keyword evidence="9" id="KW-0675">Receptor</keyword>
<proteinExistence type="inferred from homology"/>
<protein>
    <recommendedName>
        <fullName evidence="11">TIR domain-containing protein</fullName>
    </recommendedName>
</protein>
<dbReference type="PROSITE" id="PS51450">
    <property type="entry name" value="LRR"/>
    <property type="match status" value="1"/>
</dbReference>
<evidence type="ECO:0000256" key="2">
    <source>
        <dbReference type="ARBA" id="ARBA00009634"/>
    </source>
</evidence>
<evidence type="ECO:0000256" key="8">
    <source>
        <dbReference type="ARBA" id="ARBA00023136"/>
    </source>
</evidence>
<dbReference type="PROSITE" id="PS50104">
    <property type="entry name" value="TIR"/>
    <property type="match status" value="1"/>
</dbReference>
<dbReference type="Pfam" id="PF13855">
    <property type="entry name" value="LRR_8"/>
    <property type="match status" value="2"/>
</dbReference>
<keyword evidence="6" id="KW-0677">Repeat</keyword>
<keyword evidence="5" id="KW-0732">Signal</keyword>
<keyword evidence="10" id="KW-0325">Glycoprotein</keyword>
<reference evidence="12 13" key="1">
    <citation type="submission" date="2022-12" db="EMBL/GenBank/DDBJ databases">
        <title>Chromosome-level genome of Tegillarca granosa.</title>
        <authorList>
            <person name="Kim J."/>
        </authorList>
    </citation>
    <scope>NUCLEOTIDE SEQUENCE [LARGE SCALE GENOMIC DNA]</scope>
    <source>
        <strain evidence="12">Teg-2019</strain>
        <tissue evidence="12">Adductor muscle</tissue>
    </source>
</reference>
<dbReference type="SUPFAM" id="SSF52058">
    <property type="entry name" value="L domain-like"/>
    <property type="match status" value="1"/>
</dbReference>
<dbReference type="Gene3D" id="3.80.10.10">
    <property type="entry name" value="Ribonuclease Inhibitor"/>
    <property type="match status" value="1"/>
</dbReference>
<evidence type="ECO:0000256" key="3">
    <source>
        <dbReference type="ARBA" id="ARBA00022614"/>
    </source>
</evidence>
<evidence type="ECO:0000256" key="5">
    <source>
        <dbReference type="ARBA" id="ARBA00022729"/>
    </source>
</evidence>
<dbReference type="Gene3D" id="3.40.50.10140">
    <property type="entry name" value="Toll/interleukin-1 receptor homology (TIR) domain"/>
    <property type="match status" value="1"/>
</dbReference>
<name>A0ABQ9EB26_TEGGR</name>
<evidence type="ECO:0000256" key="4">
    <source>
        <dbReference type="ARBA" id="ARBA00022692"/>
    </source>
</evidence>
<comment type="caution">
    <text evidence="12">The sequence shown here is derived from an EMBL/GenBank/DDBJ whole genome shotgun (WGS) entry which is preliminary data.</text>
</comment>
<organism evidence="12 13">
    <name type="scientific">Tegillarca granosa</name>
    <name type="common">Malaysian cockle</name>
    <name type="synonym">Anadara granosa</name>
    <dbReference type="NCBI Taxonomy" id="220873"/>
    <lineage>
        <taxon>Eukaryota</taxon>
        <taxon>Metazoa</taxon>
        <taxon>Spiralia</taxon>
        <taxon>Lophotrochozoa</taxon>
        <taxon>Mollusca</taxon>
        <taxon>Bivalvia</taxon>
        <taxon>Autobranchia</taxon>
        <taxon>Pteriomorphia</taxon>
        <taxon>Arcoida</taxon>
        <taxon>Arcoidea</taxon>
        <taxon>Arcidae</taxon>
        <taxon>Tegillarca</taxon>
    </lineage>
</organism>
<dbReference type="InterPro" id="IPR035897">
    <property type="entry name" value="Toll_tir_struct_dom_sf"/>
</dbReference>
<accession>A0ABQ9EB26</accession>
<dbReference type="SMART" id="SM00369">
    <property type="entry name" value="LRR_TYP"/>
    <property type="match status" value="4"/>
</dbReference>
<evidence type="ECO:0000256" key="6">
    <source>
        <dbReference type="ARBA" id="ARBA00022737"/>
    </source>
</evidence>
<evidence type="ECO:0000256" key="7">
    <source>
        <dbReference type="ARBA" id="ARBA00022989"/>
    </source>
</evidence>
<dbReference type="InterPro" id="IPR001611">
    <property type="entry name" value="Leu-rich_rpt"/>
</dbReference>
<evidence type="ECO:0000259" key="11">
    <source>
        <dbReference type="PROSITE" id="PS50104"/>
    </source>
</evidence>
<dbReference type="EMBL" id="JARBDR010000918">
    <property type="protein sequence ID" value="KAJ8302375.1"/>
    <property type="molecule type" value="Genomic_DNA"/>
</dbReference>
<dbReference type="SMART" id="SM00255">
    <property type="entry name" value="TIR"/>
    <property type="match status" value="1"/>
</dbReference>
<dbReference type="PANTHER" id="PTHR24365:SF541">
    <property type="entry name" value="PROTEIN TOLL-RELATED"/>
    <property type="match status" value="1"/>
</dbReference>
<evidence type="ECO:0000256" key="1">
    <source>
        <dbReference type="ARBA" id="ARBA00004167"/>
    </source>
</evidence>
<comment type="similarity">
    <text evidence="2">Belongs to the Toll-like receptor family.</text>
</comment>
<dbReference type="InterPro" id="IPR000157">
    <property type="entry name" value="TIR_dom"/>
</dbReference>